<reference evidence="2" key="1">
    <citation type="submission" date="2014-01" db="EMBL/GenBank/DDBJ databases">
        <authorList>
            <person name="Aslett M."/>
        </authorList>
    </citation>
    <scope>NUCLEOTIDE SEQUENCE</scope>
</reference>
<organism evidence="2 3">
    <name type="scientific">Trichuris trichiura</name>
    <name type="common">Whipworm</name>
    <name type="synonym">Trichocephalus trichiurus</name>
    <dbReference type="NCBI Taxonomy" id="36087"/>
    <lineage>
        <taxon>Eukaryota</taxon>
        <taxon>Metazoa</taxon>
        <taxon>Ecdysozoa</taxon>
        <taxon>Nematoda</taxon>
        <taxon>Enoplea</taxon>
        <taxon>Dorylaimia</taxon>
        <taxon>Trichinellida</taxon>
        <taxon>Trichuridae</taxon>
        <taxon>Trichuris</taxon>
    </lineage>
</organism>
<reference evidence="2" key="2">
    <citation type="submission" date="2014-03" db="EMBL/GenBank/DDBJ databases">
        <title>The whipworm genome and dual-species transcriptomics of an intimate host-pathogen interaction.</title>
        <authorList>
            <person name="Foth B.J."/>
            <person name="Tsai I.J."/>
            <person name="Reid A.J."/>
            <person name="Bancroft A.J."/>
            <person name="Nichol S."/>
            <person name="Tracey A."/>
            <person name="Holroyd N."/>
            <person name="Cotton J.A."/>
            <person name="Stanley E.J."/>
            <person name="Zarowiecki M."/>
            <person name="Liu J.Z."/>
            <person name="Huckvale T."/>
            <person name="Cooper P.J."/>
            <person name="Grencis R.K."/>
            <person name="Berriman M."/>
        </authorList>
    </citation>
    <scope>NUCLEOTIDE SEQUENCE [LARGE SCALE GENOMIC DNA]</scope>
</reference>
<feature type="region of interest" description="Disordered" evidence="1">
    <location>
        <begin position="86"/>
        <end position="106"/>
    </location>
</feature>
<evidence type="ECO:0000256" key="1">
    <source>
        <dbReference type="SAM" id="MobiDB-lite"/>
    </source>
</evidence>
<keyword evidence="3" id="KW-1185">Reference proteome</keyword>
<gene>
    <name evidence="2" type="ORF">TTRE_0000882901</name>
</gene>
<proteinExistence type="predicted"/>
<feature type="compositionally biased region" description="Low complexity" evidence="1">
    <location>
        <begin position="90"/>
        <end position="100"/>
    </location>
</feature>
<dbReference type="EMBL" id="HG807113">
    <property type="protein sequence ID" value="CDW60450.1"/>
    <property type="molecule type" value="Genomic_DNA"/>
</dbReference>
<evidence type="ECO:0000313" key="3">
    <source>
        <dbReference type="Proteomes" id="UP000030665"/>
    </source>
</evidence>
<feature type="region of interest" description="Disordered" evidence="1">
    <location>
        <begin position="1"/>
        <end position="41"/>
    </location>
</feature>
<evidence type="ECO:0000313" key="2">
    <source>
        <dbReference type="EMBL" id="CDW60450.1"/>
    </source>
</evidence>
<sequence>MQSDKASEENAITLRSGRLMRSRPWLSDHRQSPPRGGVGTVSYESNKATATEIAAAAPASVAALMVGMFESFLTQVRTDLQELKVSGRPGLSSLGSLNNGDALAGR</sequence>
<dbReference type="AlphaFoldDB" id="A0A077ZP11"/>
<protein>
    <submittedName>
        <fullName evidence="2">Uncharacterized protein</fullName>
    </submittedName>
</protein>
<accession>A0A077ZP11</accession>
<dbReference type="Proteomes" id="UP000030665">
    <property type="component" value="Unassembled WGS sequence"/>
</dbReference>
<name>A0A077ZP11_TRITR</name>